<dbReference type="GO" id="GO:0030288">
    <property type="term" value="C:outer membrane-bounded periplasmic space"/>
    <property type="evidence" value="ECO:0007669"/>
    <property type="project" value="TreeGrafter"/>
</dbReference>
<keyword evidence="1" id="KW-1003">Cell membrane</keyword>
<feature type="compositionally biased region" description="Basic and acidic residues" evidence="6">
    <location>
        <begin position="179"/>
        <end position="190"/>
    </location>
</feature>
<organism evidence="7 8">
    <name type="scientific">Halomonas chromatireducens</name>
    <dbReference type="NCBI Taxonomy" id="507626"/>
    <lineage>
        <taxon>Bacteria</taxon>
        <taxon>Pseudomonadati</taxon>
        <taxon>Pseudomonadota</taxon>
        <taxon>Gammaproteobacteria</taxon>
        <taxon>Oceanospirillales</taxon>
        <taxon>Halomonadaceae</taxon>
        <taxon>Halomonas</taxon>
    </lineage>
</organism>
<keyword evidence="4" id="KW-1133">Transmembrane helix</keyword>
<dbReference type="STRING" id="507626.LOKO_01154"/>
<evidence type="ECO:0000256" key="5">
    <source>
        <dbReference type="ARBA" id="ARBA00023136"/>
    </source>
</evidence>
<feature type="region of interest" description="Disordered" evidence="6">
    <location>
        <begin position="179"/>
        <end position="207"/>
    </location>
</feature>
<reference evidence="7 8" key="1">
    <citation type="journal article" date="2016" name="Genome Announc.">
        <title>Draft Genome Sequence of 'Halomonas chromatireducens' Strain AGD 8-3, a Haloalkaliphilic Chromate- and Selenite-Reducing Gammaproteobacterium.</title>
        <authorList>
            <person name="Sharko F.S."/>
            <person name="Shapovalova A.A."/>
            <person name="Tsygankova S.V."/>
            <person name="Komova A.V."/>
            <person name="Boulygina E.S."/>
            <person name="Teslyuk A.B."/>
            <person name="Gotovtsev P.M."/>
            <person name="Namsaraev Z.B."/>
            <person name="Khijniak T.V."/>
            <person name="Nedoluzhko A.V."/>
            <person name="Vasilov R.G."/>
        </authorList>
    </citation>
    <scope>NUCLEOTIDE SEQUENCE [LARGE SCALE GENOMIC DNA]</scope>
    <source>
        <strain evidence="7 8">AGD 8-3</strain>
    </source>
</reference>
<dbReference type="NCBIfam" id="TIGR04409">
    <property type="entry name" value="LptC_YrbK"/>
    <property type="match status" value="1"/>
</dbReference>
<dbReference type="KEGG" id="hco:LOKO_01154"/>
<evidence type="ECO:0000256" key="4">
    <source>
        <dbReference type="ARBA" id="ARBA00022989"/>
    </source>
</evidence>
<dbReference type="Gene3D" id="2.60.450.10">
    <property type="entry name" value="Lipopolysaccharide (LPS) transport protein A like domain"/>
    <property type="match status" value="1"/>
</dbReference>
<evidence type="ECO:0000256" key="1">
    <source>
        <dbReference type="ARBA" id="ARBA00022475"/>
    </source>
</evidence>
<name>A0A0X8HCR3_9GAMM</name>
<proteinExistence type="predicted"/>
<dbReference type="Proteomes" id="UP000063387">
    <property type="component" value="Chromosome"/>
</dbReference>
<keyword evidence="3" id="KW-0812">Transmembrane</keyword>
<dbReference type="RefSeq" id="WP_066446207.1">
    <property type="nucleotide sequence ID" value="NZ_CP014226.1"/>
</dbReference>
<keyword evidence="8" id="KW-1185">Reference proteome</keyword>
<dbReference type="GO" id="GO:0017089">
    <property type="term" value="F:glycolipid transfer activity"/>
    <property type="evidence" value="ECO:0007669"/>
    <property type="project" value="TreeGrafter"/>
</dbReference>
<gene>
    <name evidence="7" type="ORF">LOKO_01154</name>
</gene>
<keyword evidence="2" id="KW-0997">Cell inner membrane</keyword>
<dbReference type="InterPro" id="IPR010664">
    <property type="entry name" value="LipoPS_assembly_LptC-rel"/>
</dbReference>
<evidence type="ECO:0000313" key="7">
    <source>
        <dbReference type="EMBL" id="AMD00227.1"/>
    </source>
</evidence>
<keyword evidence="5" id="KW-0472">Membrane</keyword>
<evidence type="ECO:0000313" key="8">
    <source>
        <dbReference type="Proteomes" id="UP000063387"/>
    </source>
</evidence>
<sequence length="207" mass="23331">MLPKRLPRPSFRLWLLLILIGLGALLAWLAPWQTPAPGPVPTDEAGEPDYYLEEARLTRFDAQGRAHQRLDSPRLVHTPHDDVTRAVTPVAHLIDREGRRWIASGDEGRLGPGGNPLTLTGNARLFAPEERWQLDTEILHFDANVGHAWSDTPALLQQPPQHMRGDRFDAWIHDNRSRLTDNVRGHHPPERAQQGQAEAIEPEDVTP</sequence>
<protein>
    <submittedName>
        <fullName evidence="7">Lipopolysaccharide-assembly, LptC-related</fullName>
    </submittedName>
</protein>
<dbReference type="Pfam" id="PF06835">
    <property type="entry name" value="LptC"/>
    <property type="match status" value="1"/>
</dbReference>
<dbReference type="GO" id="GO:0005886">
    <property type="term" value="C:plasma membrane"/>
    <property type="evidence" value="ECO:0007669"/>
    <property type="project" value="InterPro"/>
</dbReference>
<evidence type="ECO:0000256" key="2">
    <source>
        <dbReference type="ARBA" id="ARBA00022519"/>
    </source>
</evidence>
<dbReference type="GO" id="GO:0015221">
    <property type="term" value="F:lipopolysaccharide transmembrane transporter activity"/>
    <property type="evidence" value="ECO:0007669"/>
    <property type="project" value="InterPro"/>
</dbReference>
<evidence type="ECO:0000256" key="6">
    <source>
        <dbReference type="SAM" id="MobiDB-lite"/>
    </source>
</evidence>
<dbReference type="InterPro" id="IPR052363">
    <property type="entry name" value="LPS_export_LptC"/>
</dbReference>
<dbReference type="InterPro" id="IPR026265">
    <property type="entry name" value="LptC"/>
</dbReference>
<dbReference type="AlphaFoldDB" id="A0A0X8HCR3"/>
<dbReference type="PANTHER" id="PTHR37481:SF1">
    <property type="entry name" value="LIPOPOLYSACCHARIDE EXPORT SYSTEM PROTEIN LPTC"/>
    <property type="match status" value="1"/>
</dbReference>
<dbReference type="EMBL" id="CP014226">
    <property type="protein sequence ID" value="AMD00227.1"/>
    <property type="molecule type" value="Genomic_DNA"/>
</dbReference>
<reference evidence="7 8" key="2">
    <citation type="submission" date="2016-02" db="EMBL/GenBank/DDBJ databases">
        <authorList>
            <person name="Wen L."/>
            <person name="He K."/>
            <person name="Yang H."/>
        </authorList>
    </citation>
    <scope>NUCLEOTIDE SEQUENCE [LARGE SCALE GENOMIC DNA]</scope>
    <source>
        <strain evidence="7 8">AGD 8-3</strain>
    </source>
</reference>
<dbReference type="PATRIC" id="fig|507626.3.peg.1143"/>
<dbReference type="PANTHER" id="PTHR37481">
    <property type="entry name" value="LIPOPOLYSACCHARIDE EXPORT SYSTEM PROTEIN LPTC"/>
    <property type="match status" value="1"/>
</dbReference>
<evidence type="ECO:0000256" key="3">
    <source>
        <dbReference type="ARBA" id="ARBA00022692"/>
    </source>
</evidence>
<accession>A0A0X8HCR3</accession>